<dbReference type="SUPFAM" id="SSF51246">
    <property type="entry name" value="Rudiment single hybrid motif"/>
    <property type="match status" value="1"/>
</dbReference>
<dbReference type="Pfam" id="PF02844">
    <property type="entry name" value="GARS_N"/>
    <property type="match status" value="1"/>
</dbReference>
<dbReference type="SUPFAM" id="SSF56059">
    <property type="entry name" value="Glutathione synthetase ATP-binding domain-like"/>
    <property type="match status" value="1"/>
</dbReference>
<reference evidence="17" key="1">
    <citation type="journal article" date="2021" name="PeerJ">
        <title>Extensive microbial diversity within the chicken gut microbiome revealed by metagenomics and culture.</title>
        <authorList>
            <person name="Gilroy R."/>
            <person name="Ravi A."/>
            <person name="Getino M."/>
            <person name="Pursley I."/>
            <person name="Horton D.L."/>
            <person name="Alikhan N.F."/>
            <person name="Baker D."/>
            <person name="Gharbi K."/>
            <person name="Hall N."/>
            <person name="Watson M."/>
            <person name="Adriaenssens E.M."/>
            <person name="Foster-Nyarko E."/>
            <person name="Jarju S."/>
            <person name="Secka A."/>
            <person name="Antonio M."/>
            <person name="Oren A."/>
            <person name="Chaudhuri R.R."/>
            <person name="La Ragione R."/>
            <person name="Hildebrand F."/>
            <person name="Pallen M.J."/>
        </authorList>
    </citation>
    <scope>NUCLEOTIDE SEQUENCE</scope>
    <source>
        <strain evidence="17">ChiHecec2B26-446</strain>
    </source>
</reference>
<dbReference type="Pfam" id="PF02843">
    <property type="entry name" value="GARS_C"/>
    <property type="match status" value="1"/>
</dbReference>
<evidence type="ECO:0000256" key="12">
    <source>
        <dbReference type="ARBA" id="ARBA00042242"/>
    </source>
</evidence>
<evidence type="ECO:0000256" key="10">
    <source>
        <dbReference type="ARBA" id="ARBA00023211"/>
    </source>
</evidence>
<comment type="pathway">
    <text evidence="3 14">Purine metabolism; IMP biosynthesis via de novo pathway; N(1)-(5-phospho-D-ribosyl)glycinamide from 5-phospho-alpha-D-ribose 1-diphosphate: step 2/2.</text>
</comment>
<dbReference type="PANTHER" id="PTHR43472">
    <property type="entry name" value="PHOSPHORIBOSYLAMINE--GLYCINE LIGASE"/>
    <property type="match status" value="1"/>
</dbReference>
<dbReference type="Gene3D" id="3.40.50.20">
    <property type="match status" value="1"/>
</dbReference>
<organism evidence="17 18">
    <name type="scientific">Candidatus Desulfovibrio intestinipullorum</name>
    <dbReference type="NCBI Taxonomy" id="2838536"/>
    <lineage>
        <taxon>Bacteria</taxon>
        <taxon>Pseudomonadati</taxon>
        <taxon>Thermodesulfobacteriota</taxon>
        <taxon>Desulfovibrionia</taxon>
        <taxon>Desulfovibrionales</taxon>
        <taxon>Desulfovibrionaceae</taxon>
        <taxon>Desulfovibrio</taxon>
    </lineage>
</organism>
<dbReference type="Pfam" id="PF01071">
    <property type="entry name" value="GARS_A"/>
    <property type="match status" value="1"/>
</dbReference>
<sequence length="432" mass="45756">MRILVIGSGGREHALVWKLAQSPLVTEIFVAPGNGGMDGEKITSVPVRADDIAGLVKLARDKRVDIVVPGPELALTMGIADALEIVGIPCFGPDRYCAQLEGSKSFAKNVMEKSGVPTAACAVFRDANAAKDFVRAQGAPLVIKADGLAAGKGVIVAQTEQEALDAVDSIMCQKSFGEAGACVVIEECLKGEEVSLLCLCDGTHVVPLPSAQDHKAAYDDDTGPNTGGMGAYSPAPILPDSELEHMSDLVIRPVLEHLAHEGHPFTGILYAGLMMTEKGPKVLEYNVRFGDPECQPLLSRLDSDLASIILACVRGELSRELVHCTPKSAVGVVITASGYPGSYNKGMPIEGIDEAEALSDVKVFHSGTKRDGDAVVANGGRILCVTALGESLTQARDKAYEAVSRIRMPDSRFRTDIGLKGIRRLNEQQQEG</sequence>
<dbReference type="FunFam" id="3.90.600.10:FF:000001">
    <property type="entry name" value="Trifunctional purine biosynthetic protein adenosine-3"/>
    <property type="match status" value="1"/>
</dbReference>
<comment type="catalytic activity">
    <reaction evidence="14">
        <text>5-phospho-beta-D-ribosylamine + glycine + ATP = N(1)-(5-phospho-beta-D-ribosyl)glycinamide + ADP + phosphate + H(+)</text>
        <dbReference type="Rhea" id="RHEA:17453"/>
        <dbReference type="ChEBI" id="CHEBI:15378"/>
        <dbReference type="ChEBI" id="CHEBI:30616"/>
        <dbReference type="ChEBI" id="CHEBI:43474"/>
        <dbReference type="ChEBI" id="CHEBI:57305"/>
        <dbReference type="ChEBI" id="CHEBI:58681"/>
        <dbReference type="ChEBI" id="CHEBI:143788"/>
        <dbReference type="ChEBI" id="CHEBI:456216"/>
        <dbReference type="EC" id="6.3.4.13"/>
    </reaction>
</comment>
<gene>
    <name evidence="14 17" type="primary">purD</name>
    <name evidence="17" type="ORF">H9894_05865</name>
</gene>
<dbReference type="SMART" id="SM01210">
    <property type="entry name" value="GARS_C"/>
    <property type="match status" value="1"/>
</dbReference>
<dbReference type="AlphaFoldDB" id="A0A9D1PVV9"/>
<dbReference type="GO" id="GO:0005524">
    <property type="term" value="F:ATP binding"/>
    <property type="evidence" value="ECO:0007669"/>
    <property type="project" value="UniProtKB-UniRule"/>
</dbReference>
<dbReference type="GO" id="GO:0006189">
    <property type="term" value="P:'de novo' IMP biosynthetic process"/>
    <property type="evidence" value="ECO:0007669"/>
    <property type="project" value="UniProtKB-UniRule"/>
</dbReference>
<comment type="caution">
    <text evidence="17">The sequence shown here is derived from an EMBL/GenBank/DDBJ whole genome shotgun (WGS) entry which is preliminary data.</text>
</comment>
<dbReference type="EC" id="6.3.4.13" evidence="4 14"/>
<dbReference type="InterPro" id="IPR013815">
    <property type="entry name" value="ATP_grasp_subdomain_1"/>
</dbReference>
<dbReference type="PROSITE" id="PS50975">
    <property type="entry name" value="ATP_GRASP"/>
    <property type="match status" value="1"/>
</dbReference>
<dbReference type="SMART" id="SM01209">
    <property type="entry name" value="GARS_A"/>
    <property type="match status" value="1"/>
</dbReference>
<evidence type="ECO:0000313" key="18">
    <source>
        <dbReference type="Proteomes" id="UP000886752"/>
    </source>
</evidence>
<dbReference type="PROSITE" id="PS00184">
    <property type="entry name" value="GARS"/>
    <property type="match status" value="1"/>
</dbReference>
<protein>
    <recommendedName>
        <fullName evidence="4 14">Phosphoribosylamine--glycine ligase</fullName>
        <ecNumber evidence="4 14">6.3.4.13</ecNumber>
    </recommendedName>
    <alternativeName>
        <fullName evidence="14">GARS</fullName>
    </alternativeName>
    <alternativeName>
        <fullName evidence="12 14">Glycinamide ribonucleotide synthetase</fullName>
    </alternativeName>
    <alternativeName>
        <fullName evidence="13 14">Phosphoribosylglycinamide synthetase</fullName>
    </alternativeName>
</protein>
<dbReference type="HAMAP" id="MF_00138">
    <property type="entry name" value="GARS"/>
    <property type="match status" value="1"/>
</dbReference>
<dbReference type="InterPro" id="IPR037123">
    <property type="entry name" value="PRibGlycinamide_synth_C_sf"/>
</dbReference>
<dbReference type="InterPro" id="IPR011761">
    <property type="entry name" value="ATP-grasp"/>
</dbReference>
<dbReference type="InterPro" id="IPR016185">
    <property type="entry name" value="PreATP-grasp_dom_sf"/>
</dbReference>
<dbReference type="InterPro" id="IPR000115">
    <property type="entry name" value="PRibGlycinamide_synth"/>
</dbReference>
<dbReference type="Gene3D" id="3.90.600.10">
    <property type="entry name" value="Phosphoribosylglycinamide synthetase, C-terminal domain"/>
    <property type="match status" value="1"/>
</dbReference>
<dbReference type="InterPro" id="IPR011054">
    <property type="entry name" value="Rudment_hybrid_motif"/>
</dbReference>
<dbReference type="EMBL" id="DXHV01000059">
    <property type="protein sequence ID" value="HIW00702.1"/>
    <property type="molecule type" value="Genomic_DNA"/>
</dbReference>
<keyword evidence="8 14" id="KW-0658">Purine biosynthesis</keyword>
<dbReference type="NCBIfam" id="TIGR00877">
    <property type="entry name" value="purD"/>
    <property type="match status" value="1"/>
</dbReference>
<dbReference type="GO" id="GO:0046872">
    <property type="term" value="F:metal ion binding"/>
    <property type="evidence" value="ECO:0007669"/>
    <property type="project" value="UniProtKB-KW"/>
</dbReference>
<dbReference type="InterPro" id="IPR020562">
    <property type="entry name" value="PRibGlycinamide_synth_N"/>
</dbReference>
<evidence type="ECO:0000256" key="14">
    <source>
        <dbReference type="HAMAP-Rule" id="MF_00138"/>
    </source>
</evidence>
<evidence type="ECO:0000256" key="15">
    <source>
        <dbReference type="PROSITE-ProRule" id="PRU00409"/>
    </source>
</evidence>
<comment type="similarity">
    <text evidence="11 14">Belongs to the GARS family.</text>
</comment>
<dbReference type="SUPFAM" id="SSF52440">
    <property type="entry name" value="PreATP-grasp domain"/>
    <property type="match status" value="1"/>
</dbReference>
<reference evidence="17" key="2">
    <citation type="submission" date="2021-04" db="EMBL/GenBank/DDBJ databases">
        <authorList>
            <person name="Gilroy R."/>
        </authorList>
    </citation>
    <scope>NUCLEOTIDE SEQUENCE</scope>
    <source>
        <strain evidence="17">ChiHecec2B26-446</strain>
    </source>
</reference>
<comment type="cofactor">
    <cofactor evidence="2">
        <name>Mg(2+)</name>
        <dbReference type="ChEBI" id="CHEBI:18420"/>
    </cofactor>
</comment>
<dbReference type="Gene3D" id="3.30.1490.20">
    <property type="entry name" value="ATP-grasp fold, A domain"/>
    <property type="match status" value="1"/>
</dbReference>
<keyword evidence="7 15" id="KW-0547">Nucleotide-binding</keyword>
<dbReference type="FunFam" id="3.30.1490.20:FF:000006">
    <property type="entry name" value="phosphoribosylamine--glycine ligase, chloroplastic-like"/>
    <property type="match status" value="1"/>
</dbReference>
<dbReference type="InterPro" id="IPR020561">
    <property type="entry name" value="PRibGlycinamid_synth_ATP-grasp"/>
</dbReference>
<keyword evidence="6" id="KW-0479">Metal-binding</keyword>
<evidence type="ECO:0000256" key="8">
    <source>
        <dbReference type="ARBA" id="ARBA00022755"/>
    </source>
</evidence>
<evidence type="ECO:0000313" key="17">
    <source>
        <dbReference type="EMBL" id="HIW00702.1"/>
    </source>
</evidence>
<dbReference type="Gene3D" id="3.30.470.20">
    <property type="entry name" value="ATP-grasp fold, B domain"/>
    <property type="match status" value="1"/>
</dbReference>
<name>A0A9D1PVV9_9BACT</name>
<keyword evidence="5 14" id="KW-0436">Ligase</keyword>
<proteinExistence type="inferred from homology"/>
<dbReference type="InterPro" id="IPR020559">
    <property type="entry name" value="PRibGlycinamide_synth_CS"/>
</dbReference>
<evidence type="ECO:0000256" key="2">
    <source>
        <dbReference type="ARBA" id="ARBA00001946"/>
    </source>
</evidence>
<dbReference type="PANTHER" id="PTHR43472:SF1">
    <property type="entry name" value="PHOSPHORIBOSYLAMINE--GLYCINE LIGASE, CHLOROPLASTIC"/>
    <property type="match status" value="1"/>
</dbReference>
<evidence type="ECO:0000259" key="16">
    <source>
        <dbReference type="PROSITE" id="PS50975"/>
    </source>
</evidence>
<evidence type="ECO:0000256" key="7">
    <source>
        <dbReference type="ARBA" id="ARBA00022741"/>
    </source>
</evidence>
<keyword evidence="9 15" id="KW-0067">ATP-binding</keyword>
<evidence type="ECO:0000256" key="11">
    <source>
        <dbReference type="ARBA" id="ARBA00038345"/>
    </source>
</evidence>
<evidence type="ECO:0000256" key="13">
    <source>
        <dbReference type="ARBA" id="ARBA00042864"/>
    </source>
</evidence>
<dbReference type="GO" id="GO:0004637">
    <property type="term" value="F:phosphoribosylamine-glycine ligase activity"/>
    <property type="evidence" value="ECO:0007669"/>
    <property type="project" value="UniProtKB-UniRule"/>
</dbReference>
<evidence type="ECO:0000256" key="6">
    <source>
        <dbReference type="ARBA" id="ARBA00022723"/>
    </source>
</evidence>
<accession>A0A9D1PVV9</accession>
<feature type="domain" description="ATP-grasp" evidence="16">
    <location>
        <begin position="108"/>
        <end position="314"/>
    </location>
</feature>
<evidence type="ECO:0000256" key="9">
    <source>
        <dbReference type="ARBA" id="ARBA00022840"/>
    </source>
</evidence>
<evidence type="ECO:0000256" key="4">
    <source>
        <dbReference type="ARBA" id="ARBA00013255"/>
    </source>
</evidence>
<evidence type="ECO:0000256" key="5">
    <source>
        <dbReference type="ARBA" id="ARBA00022598"/>
    </source>
</evidence>
<keyword evidence="10" id="KW-0464">Manganese</keyword>
<evidence type="ECO:0000256" key="3">
    <source>
        <dbReference type="ARBA" id="ARBA00005174"/>
    </source>
</evidence>
<dbReference type="InterPro" id="IPR020560">
    <property type="entry name" value="PRibGlycinamide_synth_C-dom"/>
</dbReference>
<comment type="cofactor">
    <cofactor evidence="1">
        <name>Mn(2+)</name>
        <dbReference type="ChEBI" id="CHEBI:29035"/>
    </cofactor>
</comment>
<dbReference type="FunFam" id="3.30.470.20:FF:000018">
    <property type="entry name" value="Trifunctional purine biosynthetic protein adenosine-3"/>
    <property type="match status" value="1"/>
</dbReference>
<evidence type="ECO:0000256" key="1">
    <source>
        <dbReference type="ARBA" id="ARBA00001936"/>
    </source>
</evidence>
<dbReference type="GO" id="GO:0009113">
    <property type="term" value="P:purine nucleobase biosynthetic process"/>
    <property type="evidence" value="ECO:0007669"/>
    <property type="project" value="InterPro"/>
</dbReference>
<dbReference type="Proteomes" id="UP000886752">
    <property type="component" value="Unassembled WGS sequence"/>
</dbReference>
<dbReference type="FunFam" id="3.40.50.20:FF:000006">
    <property type="entry name" value="Phosphoribosylamine--glycine ligase, chloroplastic"/>
    <property type="match status" value="1"/>
</dbReference>